<dbReference type="Proteomes" id="UP000046393">
    <property type="component" value="Unplaced"/>
</dbReference>
<proteinExistence type="predicted"/>
<feature type="region of interest" description="Disordered" evidence="1">
    <location>
        <begin position="67"/>
        <end position="91"/>
    </location>
</feature>
<name>A0A0N5AM13_9BILA</name>
<accession>A0A0N5AM13</accession>
<dbReference type="AlphaFoldDB" id="A0A0N5AM13"/>
<evidence type="ECO:0000256" key="1">
    <source>
        <dbReference type="SAM" id="MobiDB-lite"/>
    </source>
</evidence>
<keyword evidence="2" id="KW-1185">Reference proteome</keyword>
<feature type="compositionally biased region" description="Polar residues" evidence="1">
    <location>
        <begin position="73"/>
        <end position="91"/>
    </location>
</feature>
<protein>
    <submittedName>
        <fullName evidence="3">Uncharacterized protein</fullName>
    </submittedName>
</protein>
<dbReference type="WBParaSite" id="SMUV_0000560201-mRNA-1">
    <property type="protein sequence ID" value="SMUV_0000560201-mRNA-1"/>
    <property type="gene ID" value="SMUV_0000560201"/>
</dbReference>
<evidence type="ECO:0000313" key="3">
    <source>
        <dbReference type="WBParaSite" id="SMUV_0000560201-mRNA-1"/>
    </source>
</evidence>
<organism evidence="2 3">
    <name type="scientific">Syphacia muris</name>
    <dbReference type="NCBI Taxonomy" id="451379"/>
    <lineage>
        <taxon>Eukaryota</taxon>
        <taxon>Metazoa</taxon>
        <taxon>Ecdysozoa</taxon>
        <taxon>Nematoda</taxon>
        <taxon>Chromadorea</taxon>
        <taxon>Rhabditida</taxon>
        <taxon>Spirurina</taxon>
        <taxon>Oxyuridomorpha</taxon>
        <taxon>Oxyuroidea</taxon>
        <taxon>Oxyuridae</taxon>
        <taxon>Syphacia</taxon>
    </lineage>
</organism>
<evidence type="ECO:0000313" key="2">
    <source>
        <dbReference type="Proteomes" id="UP000046393"/>
    </source>
</evidence>
<reference evidence="3" key="1">
    <citation type="submission" date="2017-02" db="UniProtKB">
        <authorList>
            <consortium name="WormBaseParasite"/>
        </authorList>
    </citation>
    <scope>IDENTIFICATION</scope>
</reference>
<sequence>MRCCRLHIKVYITTLSSEILSNVVLSDKVQDDEIDHIDNETKCKCIAKSVLFSVKLFRSKGISSAEPDMGNFPRSQQTAASGSKASTSEMKPNANMNVDQQLQKQNANEFRNTSRPKVSNDNYWYQNYRLQDYTSEYPSCFNRNEFDKLYRFLFEKESSSFTFDSNDHDSRVKHIEKILFS</sequence>